<feature type="transmembrane region" description="Helical" evidence="4">
    <location>
        <begin position="321"/>
        <end position="341"/>
    </location>
</feature>
<dbReference type="GO" id="GO:0016020">
    <property type="term" value="C:membrane"/>
    <property type="evidence" value="ECO:0007669"/>
    <property type="project" value="UniProtKB-SubCell"/>
</dbReference>
<evidence type="ECO:0000256" key="2">
    <source>
        <dbReference type="ARBA" id="ARBA00006727"/>
    </source>
</evidence>
<keyword evidence="4" id="KW-0472">Membrane</keyword>
<dbReference type="EMBL" id="FWEW01003844">
    <property type="protein sequence ID" value="SLM41425.1"/>
    <property type="molecule type" value="Genomic_DNA"/>
</dbReference>
<feature type="transmembrane region" description="Helical" evidence="4">
    <location>
        <begin position="393"/>
        <end position="413"/>
    </location>
</feature>
<dbReference type="InterPro" id="IPR011701">
    <property type="entry name" value="MFS"/>
</dbReference>
<comment type="subcellular location">
    <subcellularLocation>
        <location evidence="1">Membrane</location>
        <topology evidence="1">Multi-pass membrane protein</topology>
    </subcellularLocation>
</comment>
<dbReference type="InterPro" id="IPR036259">
    <property type="entry name" value="MFS_trans_sf"/>
</dbReference>
<keyword evidence="6" id="KW-1185">Reference proteome</keyword>
<feature type="transmembrane region" description="Helical" evidence="4">
    <location>
        <begin position="362"/>
        <end position="387"/>
    </location>
</feature>
<dbReference type="GO" id="GO:0022857">
    <property type="term" value="F:transmembrane transporter activity"/>
    <property type="evidence" value="ECO:0007669"/>
    <property type="project" value="InterPro"/>
</dbReference>
<keyword evidence="4" id="KW-0812">Transmembrane</keyword>
<feature type="transmembrane region" description="Helical" evidence="4">
    <location>
        <begin position="521"/>
        <end position="545"/>
    </location>
</feature>
<dbReference type="Pfam" id="PF07690">
    <property type="entry name" value="MFS_1"/>
    <property type="match status" value="1"/>
</dbReference>
<accession>A0A1W5DEL0</accession>
<dbReference type="PANTHER" id="PTHR11360">
    <property type="entry name" value="MONOCARBOXYLATE TRANSPORTER"/>
    <property type="match status" value="1"/>
</dbReference>
<dbReference type="Proteomes" id="UP000192927">
    <property type="component" value="Unassembled WGS sequence"/>
</dbReference>
<feature type="transmembrane region" description="Helical" evidence="4">
    <location>
        <begin position="203"/>
        <end position="222"/>
    </location>
</feature>
<sequence>MAVPKKLQGIQEGFYLCDSLSAASLSAASLKSSPLLHEASDRPFAVPWYDPEGSTITSYSPPPPPYIVKALPALPPPAAFRASIPRKNRYPPHNNTWEDEKPKHARKYAPHLGSPHPRTNRLSRLSLTPSAFPIGAPNAADTPDPEAHEKTLADPPDGGTTAWLHVLAGHLVVFNAQGLNMSYGLFQAYYESLLLPSHSPSQIAWIGSLQIFLLFSAGLLASPLVDRGLFRLCFVGGSLLLVASLFVTSFCTRWWQLLLVQGGLTGLGMGLVFSSGVVVLMSYFSRRMGVATGLAAAGGSTGGVVFPLIAKQLIFKIGFPWTMRVIALVSLLTLLPANLIVRQRPGWRGRGRPEMDWAAFRDAPFMLMMAGMFFSFWGVFFGFYYIVSYGQSVLHLTGSSAANLLIFMNVANLPGRFLPALISDACIGPLNTIIPSTFLAAMLIFLWVGASTHTALLIVACFYGFAAAGLQGLYNATIFGFCPEPSKLGIRMAMAFVVIGLACLTGSPIGGALVKVGGGSYLYAQLFAGCSIFLGAAFLLLARWVKEGWAPRKV</sequence>
<feature type="transmembrane region" description="Helical" evidence="4">
    <location>
        <begin position="229"/>
        <end position="248"/>
    </location>
</feature>
<dbReference type="Gene3D" id="1.20.1250.20">
    <property type="entry name" value="MFS general substrate transporter like domains"/>
    <property type="match status" value="1"/>
</dbReference>
<feature type="region of interest" description="Disordered" evidence="3">
    <location>
        <begin position="82"/>
        <end position="155"/>
    </location>
</feature>
<comment type="similarity">
    <text evidence="2">Belongs to the major facilitator superfamily. Monocarboxylate porter (TC 2.A.1.13) family.</text>
</comment>
<feature type="transmembrane region" description="Helical" evidence="4">
    <location>
        <begin position="425"/>
        <end position="448"/>
    </location>
</feature>
<dbReference type="PANTHER" id="PTHR11360:SF130">
    <property type="entry name" value="MAJOR FACILITATOR SUPERFAMILY (MFS) PROFILE DOMAIN-CONTAINING PROTEIN-RELATED"/>
    <property type="match status" value="1"/>
</dbReference>
<name>A0A1W5DEL0_9LECA</name>
<dbReference type="AlphaFoldDB" id="A0A1W5DEL0"/>
<evidence type="ECO:0000256" key="3">
    <source>
        <dbReference type="SAM" id="MobiDB-lite"/>
    </source>
</evidence>
<dbReference type="SUPFAM" id="SSF103473">
    <property type="entry name" value="MFS general substrate transporter"/>
    <property type="match status" value="1"/>
</dbReference>
<proteinExistence type="inferred from homology"/>
<evidence type="ECO:0000313" key="5">
    <source>
        <dbReference type="EMBL" id="SLM41425.1"/>
    </source>
</evidence>
<feature type="compositionally biased region" description="Polar residues" evidence="3">
    <location>
        <begin position="120"/>
        <end position="129"/>
    </location>
</feature>
<organism evidence="5 6">
    <name type="scientific">Lasallia pustulata</name>
    <dbReference type="NCBI Taxonomy" id="136370"/>
    <lineage>
        <taxon>Eukaryota</taxon>
        <taxon>Fungi</taxon>
        <taxon>Dikarya</taxon>
        <taxon>Ascomycota</taxon>
        <taxon>Pezizomycotina</taxon>
        <taxon>Lecanoromycetes</taxon>
        <taxon>OSLEUM clade</taxon>
        <taxon>Umbilicariomycetidae</taxon>
        <taxon>Umbilicariales</taxon>
        <taxon>Umbilicariaceae</taxon>
        <taxon>Lasallia</taxon>
    </lineage>
</organism>
<dbReference type="InterPro" id="IPR050327">
    <property type="entry name" value="Proton-linked_MCT"/>
</dbReference>
<protein>
    <submittedName>
        <fullName evidence="5">Major facilitator superfamily domain, general substrate transporter</fullName>
    </submittedName>
</protein>
<feature type="transmembrane region" description="Helical" evidence="4">
    <location>
        <begin position="288"/>
        <end position="309"/>
    </location>
</feature>
<evidence type="ECO:0000313" key="6">
    <source>
        <dbReference type="Proteomes" id="UP000192927"/>
    </source>
</evidence>
<feature type="transmembrane region" description="Helical" evidence="4">
    <location>
        <begin position="454"/>
        <end position="476"/>
    </location>
</feature>
<evidence type="ECO:0000256" key="4">
    <source>
        <dbReference type="SAM" id="Phobius"/>
    </source>
</evidence>
<evidence type="ECO:0000256" key="1">
    <source>
        <dbReference type="ARBA" id="ARBA00004141"/>
    </source>
</evidence>
<keyword evidence="4" id="KW-1133">Transmembrane helix</keyword>
<feature type="transmembrane region" description="Helical" evidence="4">
    <location>
        <begin position="488"/>
        <end position="509"/>
    </location>
</feature>
<feature type="transmembrane region" description="Helical" evidence="4">
    <location>
        <begin position="254"/>
        <end position="281"/>
    </location>
</feature>
<reference evidence="6" key="1">
    <citation type="submission" date="2017-03" db="EMBL/GenBank/DDBJ databases">
        <authorList>
            <person name="Sharma R."/>
            <person name="Thines M."/>
        </authorList>
    </citation>
    <scope>NUCLEOTIDE SEQUENCE [LARGE SCALE GENOMIC DNA]</scope>
</reference>